<evidence type="ECO:0000259" key="1">
    <source>
        <dbReference type="Pfam" id="PF03372"/>
    </source>
</evidence>
<accession>V3YXX4</accession>
<dbReference type="GeneID" id="20251474"/>
<feature type="non-terminal residue" evidence="2">
    <location>
        <position position="129"/>
    </location>
</feature>
<keyword evidence="3" id="KW-1185">Reference proteome</keyword>
<protein>
    <recommendedName>
        <fullName evidence="1">Endonuclease/exonuclease/phosphatase domain-containing protein</fullName>
    </recommendedName>
</protein>
<dbReference type="EMBL" id="KB203827">
    <property type="protein sequence ID" value="ESO82938.1"/>
    <property type="molecule type" value="Genomic_DNA"/>
</dbReference>
<organism evidence="2 3">
    <name type="scientific">Lottia gigantea</name>
    <name type="common">Giant owl limpet</name>
    <dbReference type="NCBI Taxonomy" id="225164"/>
    <lineage>
        <taxon>Eukaryota</taxon>
        <taxon>Metazoa</taxon>
        <taxon>Spiralia</taxon>
        <taxon>Lophotrochozoa</taxon>
        <taxon>Mollusca</taxon>
        <taxon>Gastropoda</taxon>
        <taxon>Patellogastropoda</taxon>
        <taxon>Lottioidea</taxon>
        <taxon>Lottiidae</taxon>
        <taxon>Lottia</taxon>
    </lineage>
</organism>
<dbReference type="SUPFAM" id="SSF56219">
    <property type="entry name" value="DNase I-like"/>
    <property type="match status" value="1"/>
</dbReference>
<evidence type="ECO:0000313" key="3">
    <source>
        <dbReference type="Proteomes" id="UP000030746"/>
    </source>
</evidence>
<dbReference type="RefSeq" id="XP_009066300.1">
    <property type="nucleotide sequence ID" value="XM_009068052.1"/>
</dbReference>
<feature type="domain" description="Endonuclease/exonuclease/phosphatase" evidence="1">
    <location>
        <begin position="4"/>
        <end position="127"/>
    </location>
</feature>
<sequence length="129" mass="15180">KREEIFHWLKLQHYNIILLQETYSIESDEKKCSTEWSGSCYFSNYRNNSAGVAILFQNIPIASIEIKKEIAGRYLCLNIMIENRYFIISHIYAPNHDSPEFFQDIFETLFRDTECPVLLGGDFNLVMDL</sequence>
<evidence type="ECO:0000313" key="2">
    <source>
        <dbReference type="EMBL" id="ESO82938.1"/>
    </source>
</evidence>
<dbReference type="Gene3D" id="3.60.10.10">
    <property type="entry name" value="Endonuclease/exonuclease/phosphatase"/>
    <property type="match status" value="1"/>
</dbReference>
<gene>
    <name evidence="2" type="ORF">LOTGIDRAFT_58917</name>
</gene>
<dbReference type="STRING" id="225164.V3YXX4"/>
<dbReference type="KEGG" id="lgi:LOTGIDRAFT_58917"/>
<dbReference type="AlphaFoldDB" id="V3YXX4"/>
<dbReference type="InterPro" id="IPR005135">
    <property type="entry name" value="Endo/exonuclease/phosphatase"/>
</dbReference>
<proteinExistence type="predicted"/>
<dbReference type="HOGENOM" id="CLU_000680_2_4_1"/>
<reference evidence="2 3" key="1">
    <citation type="journal article" date="2013" name="Nature">
        <title>Insights into bilaterian evolution from three spiralian genomes.</title>
        <authorList>
            <person name="Simakov O."/>
            <person name="Marletaz F."/>
            <person name="Cho S.J."/>
            <person name="Edsinger-Gonzales E."/>
            <person name="Havlak P."/>
            <person name="Hellsten U."/>
            <person name="Kuo D.H."/>
            <person name="Larsson T."/>
            <person name="Lv J."/>
            <person name="Arendt D."/>
            <person name="Savage R."/>
            <person name="Osoegawa K."/>
            <person name="de Jong P."/>
            <person name="Grimwood J."/>
            <person name="Chapman J.A."/>
            <person name="Shapiro H."/>
            <person name="Aerts A."/>
            <person name="Otillar R.P."/>
            <person name="Terry A.Y."/>
            <person name="Boore J.L."/>
            <person name="Grigoriev I.V."/>
            <person name="Lindberg D.R."/>
            <person name="Seaver E.C."/>
            <person name="Weisblat D.A."/>
            <person name="Putnam N.H."/>
            <person name="Rokhsar D.S."/>
        </authorList>
    </citation>
    <scope>NUCLEOTIDE SEQUENCE [LARGE SCALE GENOMIC DNA]</scope>
</reference>
<feature type="non-terminal residue" evidence="2">
    <location>
        <position position="1"/>
    </location>
</feature>
<dbReference type="OrthoDB" id="8961218at2759"/>
<dbReference type="Proteomes" id="UP000030746">
    <property type="component" value="Unassembled WGS sequence"/>
</dbReference>
<dbReference type="InterPro" id="IPR036691">
    <property type="entry name" value="Endo/exonu/phosph_ase_sf"/>
</dbReference>
<dbReference type="OMA" id="MLMLCEI"/>
<dbReference type="CTD" id="20251474"/>
<dbReference type="GO" id="GO:0003824">
    <property type="term" value="F:catalytic activity"/>
    <property type="evidence" value="ECO:0007669"/>
    <property type="project" value="InterPro"/>
</dbReference>
<name>V3YXX4_LOTGI</name>
<dbReference type="Pfam" id="PF03372">
    <property type="entry name" value="Exo_endo_phos"/>
    <property type="match status" value="1"/>
</dbReference>